<dbReference type="AlphaFoldDB" id="A0AA41W162"/>
<dbReference type="PANTHER" id="PTHR47215">
    <property type="match status" value="1"/>
</dbReference>
<dbReference type="InterPro" id="IPR017927">
    <property type="entry name" value="FAD-bd_FR_type"/>
</dbReference>
<dbReference type="InterPro" id="IPR008333">
    <property type="entry name" value="Cbr1-like_FAD-bd_dom"/>
</dbReference>
<organism evidence="3 4">
    <name type="scientific">Papaver nudicaule</name>
    <name type="common">Iceland poppy</name>
    <dbReference type="NCBI Taxonomy" id="74823"/>
    <lineage>
        <taxon>Eukaryota</taxon>
        <taxon>Viridiplantae</taxon>
        <taxon>Streptophyta</taxon>
        <taxon>Embryophyta</taxon>
        <taxon>Tracheophyta</taxon>
        <taxon>Spermatophyta</taxon>
        <taxon>Magnoliopsida</taxon>
        <taxon>Ranunculales</taxon>
        <taxon>Papaveraceae</taxon>
        <taxon>Papaveroideae</taxon>
        <taxon>Papaver</taxon>
    </lineage>
</organism>
<dbReference type="Gene3D" id="2.40.30.10">
    <property type="entry name" value="Translation factors"/>
    <property type="match status" value="1"/>
</dbReference>
<evidence type="ECO:0000256" key="1">
    <source>
        <dbReference type="SAM" id="MobiDB-lite"/>
    </source>
</evidence>
<feature type="non-terminal residue" evidence="3">
    <location>
        <position position="1"/>
    </location>
</feature>
<feature type="compositionally biased region" description="Low complexity" evidence="1">
    <location>
        <begin position="1"/>
        <end position="19"/>
    </location>
</feature>
<proteinExistence type="predicted"/>
<accession>A0AA41W162</accession>
<feature type="domain" description="FAD-binding FR-type" evidence="2">
    <location>
        <begin position="56"/>
        <end position="176"/>
    </location>
</feature>
<dbReference type="GO" id="GO:0016491">
    <property type="term" value="F:oxidoreductase activity"/>
    <property type="evidence" value="ECO:0007669"/>
    <property type="project" value="InterPro"/>
</dbReference>
<name>A0AA41W162_PAPNU</name>
<dbReference type="Proteomes" id="UP001177140">
    <property type="component" value="Unassembled WGS sequence"/>
</dbReference>
<dbReference type="PANTHER" id="PTHR47215:SF1">
    <property type="entry name" value="F9L1.8 PROTEIN"/>
    <property type="match status" value="1"/>
</dbReference>
<evidence type="ECO:0000313" key="3">
    <source>
        <dbReference type="EMBL" id="MCL7051291.1"/>
    </source>
</evidence>
<reference evidence="3" key="1">
    <citation type="submission" date="2022-03" db="EMBL/GenBank/DDBJ databases">
        <title>A functionally conserved STORR gene fusion in Papaver species that diverged 16.8 million years ago.</title>
        <authorList>
            <person name="Catania T."/>
        </authorList>
    </citation>
    <scope>NUCLEOTIDE SEQUENCE</scope>
    <source>
        <strain evidence="3">S-191538</strain>
    </source>
</reference>
<protein>
    <recommendedName>
        <fullName evidence="2">FAD-binding FR-type domain-containing protein</fullName>
    </recommendedName>
</protein>
<dbReference type="PROSITE" id="PS51384">
    <property type="entry name" value="FAD_FR"/>
    <property type="match status" value="1"/>
</dbReference>
<dbReference type="Pfam" id="PF00970">
    <property type="entry name" value="FAD_binding_6"/>
    <property type="match status" value="1"/>
</dbReference>
<dbReference type="EMBL" id="JAJJMA010336957">
    <property type="protein sequence ID" value="MCL7051291.1"/>
    <property type="molecule type" value="Genomic_DNA"/>
</dbReference>
<gene>
    <name evidence="3" type="ORF">MKW94_012938</name>
</gene>
<dbReference type="SUPFAM" id="SSF63380">
    <property type="entry name" value="Riboflavin synthase domain-like"/>
    <property type="match status" value="1"/>
</dbReference>
<feature type="region of interest" description="Disordered" evidence="1">
    <location>
        <begin position="1"/>
        <end position="20"/>
    </location>
</feature>
<evidence type="ECO:0000259" key="2">
    <source>
        <dbReference type="PROSITE" id="PS51384"/>
    </source>
</evidence>
<evidence type="ECO:0000313" key="4">
    <source>
        <dbReference type="Proteomes" id="UP001177140"/>
    </source>
</evidence>
<sequence>MSLLTSSLPSSSSSPSCLSQNHQIPNVRFRSMSFLRRHHRRTLNTAISACVRQDTAVWTPAPLKTLTKAAEDLYNITINVSDSPHLISFYTKPGQYIQVKLPEIEKPSFLAIAYSSPKSSSSNGEFQFLVKSIEGSIAQLLCGLKKGDVVELSSVMGKGFDVKLQIHPPLTDIGYPIEPNPIPIYVQLEMNKTELSAFSSTPLISLQLSKICEEIKEKRKINFLIAFSKGSNFNPS</sequence>
<keyword evidence="4" id="KW-1185">Reference proteome</keyword>
<dbReference type="InterPro" id="IPR017938">
    <property type="entry name" value="Riboflavin_synthase-like_b-brl"/>
</dbReference>
<comment type="caution">
    <text evidence="3">The sequence shown here is derived from an EMBL/GenBank/DDBJ whole genome shotgun (WGS) entry which is preliminary data.</text>
</comment>